<dbReference type="AlphaFoldDB" id="A0A941IWC1"/>
<gene>
    <name evidence="2" type="ORF">KDL01_37415</name>
</gene>
<sequence>MGNENEPAEQPAADQAADEVLPLQEIEEDDVSAHSMSTSSVAACEITTA</sequence>
<evidence type="ECO:0000313" key="2">
    <source>
        <dbReference type="EMBL" id="MBR7839006.1"/>
    </source>
</evidence>
<dbReference type="EMBL" id="JAGSOG010000362">
    <property type="protein sequence ID" value="MBR7839006.1"/>
    <property type="molecule type" value="Genomic_DNA"/>
</dbReference>
<organism evidence="2 3">
    <name type="scientific">Actinospica durhamensis</name>
    <dbReference type="NCBI Taxonomy" id="1508375"/>
    <lineage>
        <taxon>Bacteria</taxon>
        <taxon>Bacillati</taxon>
        <taxon>Actinomycetota</taxon>
        <taxon>Actinomycetes</taxon>
        <taxon>Catenulisporales</taxon>
        <taxon>Actinospicaceae</taxon>
        <taxon>Actinospica</taxon>
    </lineage>
</organism>
<name>A0A941IWC1_9ACTN</name>
<evidence type="ECO:0000313" key="3">
    <source>
        <dbReference type="Proteomes" id="UP000675781"/>
    </source>
</evidence>
<accession>A0A941IWC1</accession>
<proteinExistence type="predicted"/>
<evidence type="ECO:0000256" key="1">
    <source>
        <dbReference type="SAM" id="MobiDB-lite"/>
    </source>
</evidence>
<reference evidence="2" key="1">
    <citation type="submission" date="2021-04" db="EMBL/GenBank/DDBJ databases">
        <title>Genome based classification of Actinospica acidithermotolerans sp. nov., an actinobacterium isolated from an Indonesian hot spring.</title>
        <authorList>
            <person name="Kusuma A.B."/>
            <person name="Putra K.E."/>
            <person name="Nafisah S."/>
            <person name="Loh J."/>
            <person name="Nouioui I."/>
            <person name="Goodfellow M."/>
        </authorList>
    </citation>
    <scope>NUCLEOTIDE SEQUENCE</scope>
    <source>
        <strain evidence="2">CSCA 57</strain>
    </source>
</reference>
<feature type="compositionally biased region" description="Low complexity" evidence="1">
    <location>
        <begin position="1"/>
        <end position="19"/>
    </location>
</feature>
<keyword evidence="3" id="KW-1185">Reference proteome</keyword>
<feature type="compositionally biased region" description="Polar residues" evidence="1">
    <location>
        <begin position="34"/>
        <end position="49"/>
    </location>
</feature>
<feature type="region of interest" description="Disordered" evidence="1">
    <location>
        <begin position="1"/>
        <end position="49"/>
    </location>
</feature>
<dbReference type="RefSeq" id="WP_212533452.1">
    <property type="nucleotide sequence ID" value="NZ_JAGSOG010000362.1"/>
</dbReference>
<protein>
    <submittedName>
        <fullName evidence="2">Uncharacterized protein</fullName>
    </submittedName>
</protein>
<dbReference type="Proteomes" id="UP000675781">
    <property type="component" value="Unassembled WGS sequence"/>
</dbReference>
<comment type="caution">
    <text evidence="2">The sequence shown here is derived from an EMBL/GenBank/DDBJ whole genome shotgun (WGS) entry which is preliminary data.</text>
</comment>